<feature type="transmembrane region" description="Helical" evidence="11">
    <location>
        <begin position="36"/>
        <end position="61"/>
    </location>
</feature>
<sequence length="293" mass="32796">MIVGLPLLIMGLKVIVQPIRFQILEELGCLGTTYSYVAYIIDAAPCLIANLGCIALAPLTLRVFLRHRKEMGEFLSTTRSENGYSKIYYRLVFIACLDTLFNAPVLLINVITTIVQGQEDSYNFPYISWKNVHDGAGGNFPGTTLSTIFLRPASEWSTNKWVVYTVKWDEWLYVVHAIIFFAAFGTTPDMRQRYLSVLWFVPERLGYKRRQVSQTETVSDLAFNSNPNPRAAPDPTGNKHSSPSHLNTINTIMTTGATRSMCLTWSDSVDNEKGSKEIPPGAATLANEKVEEV</sequence>
<keyword evidence="5 11" id="KW-1133">Transmembrane helix</keyword>
<accession>A0A0H2R6T1</accession>
<evidence type="ECO:0000313" key="13">
    <source>
        <dbReference type="Proteomes" id="UP000053477"/>
    </source>
</evidence>
<keyword evidence="7 11" id="KW-0472">Membrane</keyword>
<keyword evidence="6" id="KW-0297">G-protein coupled receptor</keyword>
<dbReference type="InParanoid" id="A0A0H2R6T1"/>
<gene>
    <name evidence="12" type="ORF">SCHPADRAFT_665907</name>
</gene>
<dbReference type="GO" id="GO:0005886">
    <property type="term" value="C:plasma membrane"/>
    <property type="evidence" value="ECO:0007669"/>
    <property type="project" value="TreeGrafter"/>
</dbReference>
<feature type="region of interest" description="Disordered" evidence="10">
    <location>
        <begin position="218"/>
        <end position="246"/>
    </location>
</feature>
<evidence type="ECO:0000256" key="7">
    <source>
        <dbReference type="ARBA" id="ARBA00023136"/>
    </source>
</evidence>
<dbReference type="PANTHER" id="PTHR28097">
    <property type="entry name" value="PHEROMONE A FACTOR RECEPTOR"/>
    <property type="match status" value="1"/>
</dbReference>
<evidence type="ECO:0000256" key="9">
    <source>
        <dbReference type="ARBA" id="ARBA00023224"/>
    </source>
</evidence>
<feature type="region of interest" description="Disordered" evidence="10">
    <location>
        <begin position="270"/>
        <end position="293"/>
    </location>
</feature>
<reference evidence="12 13" key="1">
    <citation type="submission" date="2015-04" db="EMBL/GenBank/DDBJ databases">
        <title>Complete genome sequence of Schizopora paradoxa KUC8140, a cosmopolitan wood degrader in East Asia.</title>
        <authorList>
            <consortium name="DOE Joint Genome Institute"/>
            <person name="Min B."/>
            <person name="Park H."/>
            <person name="Jang Y."/>
            <person name="Kim J.-J."/>
            <person name="Kim K.H."/>
            <person name="Pangilinan J."/>
            <person name="Lipzen A."/>
            <person name="Riley R."/>
            <person name="Grigoriev I.V."/>
            <person name="Spatafora J.W."/>
            <person name="Choi I.-G."/>
        </authorList>
    </citation>
    <scope>NUCLEOTIDE SEQUENCE [LARGE SCALE GENOMIC DNA]</scope>
    <source>
        <strain evidence="12 13">KUC8140</strain>
    </source>
</reference>
<dbReference type="AlphaFoldDB" id="A0A0H2R6T1"/>
<comment type="subcellular location">
    <subcellularLocation>
        <location evidence="1">Membrane</location>
        <topology evidence="1">Multi-pass membrane protein</topology>
    </subcellularLocation>
</comment>
<evidence type="ECO:0000256" key="6">
    <source>
        <dbReference type="ARBA" id="ARBA00023040"/>
    </source>
</evidence>
<comment type="similarity">
    <text evidence="2">Belongs to the G-protein coupled receptor 4 family.</text>
</comment>
<evidence type="ECO:0008006" key="14">
    <source>
        <dbReference type="Google" id="ProtNLM"/>
    </source>
</evidence>
<dbReference type="GO" id="GO:0004932">
    <property type="term" value="F:mating-type factor pheromone receptor activity"/>
    <property type="evidence" value="ECO:0007669"/>
    <property type="project" value="InterPro"/>
</dbReference>
<proteinExistence type="inferred from homology"/>
<dbReference type="Proteomes" id="UP000053477">
    <property type="component" value="Unassembled WGS sequence"/>
</dbReference>
<dbReference type="PANTHER" id="PTHR28097:SF1">
    <property type="entry name" value="PHEROMONE A FACTOR RECEPTOR"/>
    <property type="match status" value="1"/>
</dbReference>
<evidence type="ECO:0000256" key="3">
    <source>
        <dbReference type="ARBA" id="ARBA00022507"/>
    </source>
</evidence>
<dbReference type="OrthoDB" id="2874149at2759"/>
<feature type="compositionally biased region" description="Polar residues" evidence="10">
    <location>
        <begin position="218"/>
        <end position="228"/>
    </location>
</feature>
<evidence type="ECO:0000256" key="8">
    <source>
        <dbReference type="ARBA" id="ARBA00023170"/>
    </source>
</evidence>
<evidence type="ECO:0000256" key="1">
    <source>
        <dbReference type="ARBA" id="ARBA00004141"/>
    </source>
</evidence>
<evidence type="ECO:0000256" key="10">
    <source>
        <dbReference type="SAM" id="MobiDB-lite"/>
    </source>
</evidence>
<evidence type="ECO:0000256" key="5">
    <source>
        <dbReference type="ARBA" id="ARBA00022989"/>
    </source>
</evidence>
<protein>
    <recommendedName>
        <fullName evidence="14">STE3-domain-containing protein</fullName>
    </recommendedName>
</protein>
<dbReference type="InterPro" id="IPR001499">
    <property type="entry name" value="GPCR_STE3"/>
</dbReference>
<keyword evidence="8" id="KW-0675">Receptor</keyword>
<organism evidence="12 13">
    <name type="scientific">Schizopora paradoxa</name>
    <dbReference type="NCBI Taxonomy" id="27342"/>
    <lineage>
        <taxon>Eukaryota</taxon>
        <taxon>Fungi</taxon>
        <taxon>Dikarya</taxon>
        <taxon>Basidiomycota</taxon>
        <taxon>Agaricomycotina</taxon>
        <taxon>Agaricomycetes</taxon>
        <taxon>Hymenochaetales</taxon>
        <taxon>Schizoporaceae</taxon>
        <taxon>Schizopora</taxon>
    </lineage>
</organism>
<evidence type="ECO:0000256" key="4">
    <source>
        <dbReference type="ARBA" id="ARBA00022692"/>
    </source>
</evidence>
<evidence type="ECO:0000256" key="11">
    <source>
        <dbReference type="SAM" id="Phobius"/>
    </source>
</evidence>
<evidence type="ECO:0000313" key="12">
    <source>
        <dbReference type="EMBL" id="KLO07062.1"/>
    </source>
</evidence>
<dbReference type="GO" id="GO:0000750">
    <property type="term" value="P:pheromone-dependent signal transduction involved in conjugation with cellular fusion"/>
    <property type="evidence" value="ECO:0007669"/>
    <property type="project" value="TreeGrafter"/>
</dbReference>
<name>A0A0H2R6T1_9AGAM</name>
<keyword evidence="4 11" id="KW-0812">Transmembrane</keyword>
<feature type="transmembrane region" description="Helical" evidence="11">
    <location>
        <begin position="87"/>
        <end position="115"/>
    </location>
</feature>
<keyword evidence="13" id="KW-1185">Reference proteome</keyword>
<keyword evidence="9" id="KW-0807">Transducer</keyword>
<feature type="transmembrane region" description="Helical" evidence="11">
    <location>
        <begin position="171"/>
        <end position="187"/>
    </location>
</feature>
<dbReference type="Pfam" id="PF02076">
    <property type="entry name" value="STE3"/>
    <property type="match status" value="1"/>
</dbReference>
<evidence type="ECO:0000256" key="2">
    <source>
        <dbReference type="ARBA" id="ARBA00011085"/>
    </source>
</evidence>
<dbReference type="EMBL" id="KQ086163">
    <property type="protein sequence ID" value="KLO07062.1"/>
    <property type="molecule type" value="Genomic_DNA"/>
</dbReference>
<keyword evidence="3" id="KW-0589">Pheromone response</keyword>